<dbReference type="CDD" id="cd17689">
    <property type="entry name" value="RUN_SNX29"/>
    <property type="match status" value="1"/>
</dbReference>
<dbReference type="Gene3D" id="1.20.58.900">
    <property type="match status" value="1"/>
</dbReference>
<evidence type="ECO:0000313" key="4">
    <source>
        <dbReference type="EMBL" id="CAD5123740.1"/>
    </source>
</evidence>
<dbReference type="InterPro" id="IPR036871">
    <property type="entry name" value="PX_dom_sf"/>
</dbReference>
<feature type="domain" description="RUN" evidence="3">
    <location>
        <begin position="51"/>
        <end position="191"/>
    </location>
</feature>
<organism evidence="4 5">
    <name type="scientific">Dimorphilus gyrociliatus</name>
    <dbReference type="NCBI Taxonomy" id="2664684"/>
    <lineage>
        <taxon>Eukaryota</taxon>
        <taxon>Metazoa</taxon>
        <taxon>Spiralia</taxon>
        <taxon>Lophotrochozoa</taxon>
        <taxon>Annelida</taxon>
        <taxon>Polychaeta</taxon>
        <taxon>Polychaeta incertae sedis</taxon>
        <taxon>Dinophilidae</taxon>
        <taxon>Dimorphilus</taxon>
    </lineage>
</organism>
<gene>
    <name evidence="4" type="ORF">DGYR_LOCUS11382</name>
</gene>
<dbReference type="SMART" id="SM00593">
    <property type="entry name" value="RUN"/>
    <property type="match status" value="1"/>
</dbReference>
<protein>
    <submittedName>
        <fullName evidence="4">DgyrCDS12058</fullName>
    </submittedName>
</protein>
<evidence type="ECO:0000259" key="3">
    <source>
        <dbReference type="PROSITE" id="PS50826"/>
    </source>
</evidence>
<dbReference type="GO" id="GO:0035091">
    <property type="term" value="F:phosphatidylinositol binding"/>
    <property type="evidence" value="ECO:0007669"/>
    <property type="project" value="InterPro"/>
</dbReference>
<dbReference type="Pfam" id="PF00787">
    <property type="entry name" value="PX"/>
    <property type="match status" value="1"/>
</dbReference>
<dbReference type="PROSITE" id="PS50195">
    <property type="entry name" value="PX"/>
    <property type="match status" value="1"/>
</dbReference>
<evidence type="ECO:0000256" key="1">
    <source>
        <dbReference type="SAM" id="Coils"/>
    </source>
</evidence>
<evidence type="ECO:0000313" key="5">
    <source>
        <dbReference type="Proteomes" id="UP000549394"/>
    </source>
</evidence>
<reference evidence="4 5" key="1">
    <citation type="submission" date="2020-08" db="EMBL/GenBank/DDBJ databases">
        <authorList>
            <person name="Hejnol A."/>
        </authorList>
    </citation>
    <scope>NUCLEOTIDE SEQUENCE [LARGE SCALE GENOMIC DNA]</scope>
</reference>
<accession>A0A7I8W7M6</accession>
<dbReference type="Proteomes" id="UP000549394">
    <property type="component" value="Unassembled WGS sequence"/>
</dbReference>
<dbReference type="Gene3D" id="3.30.1520.10">
    <property type="entry name" value="Phox-like domain"/>
    <property type="match status" value="1"/>
</dbReference>
<sequence length="649" mass="73889">MCAVMLTSFMNDEGTKTVLNDEKSKDSLLETLLTSIKQCQTRFGGKAELATESNKEVNHLCCVWESIFLHGLKRNAQTTKFSSLLSPSPTLPHSVLWCYIKKHLLNKHEHQRFTLLRNISTDYGRVKAWIRACLNEHSLEKYILLLLENEPSLIQLYESWALIRDAEKSAMMPNCAAGLKSILFALSVDNSMWDEIPPKQILNVEEQHIDLSKSSQVVKVKKKKKVNVVPLNEEMDGSSFSSSGRSSPSSTLSLVISSQACKKSNHNRSSSLDLNRLATKNTSNKLKHHESYEEFFNSYGNNYDSLEGENVITPVSQNGESPSLVPVMQQVEEAATALSNVLNYPTCSNEESIENPGKLNNQDLRQAVVDMMERKDEAEQKVNGLKESLSEEQAKVCSLKDELNTVKGKFEQEMKVLKEENNLLKRQLKKYVSAVQLLRGGASVDQLPVHVPDVTPIPPTLPPINIESEEYEKKLIEVADMHGELMEFNEILQKQINSKDNFIKTLQSELTELRGPLPSTLSNGENIDEYTSVGALVNIWIPCAFLKNPSSPSAHHIYVRIQSDEWNVYRRYTEFYRLKHDTKKSNNEIADLEFPPKKTFGNRQVQFVEERRKSLQKWLRSTLNILLRDRRTTLNKHQLLEIIPFLKSV</sequence>
<evidence type="ECO:0000259" key="2">
    <source>
        <dbReference type="PROSITE" id="PS50195"/>
    </source>
</evidence>
<dbReference type="SUPFAM" id="SSF64268">
    <property type="entry name" value="PX domain"/>
    <property type="match status" value="1"/>
</dbReference>
<dbReference type="OrthoDB" id="428895at2759"/>
<dbReference type="PANTHER" id="PTHR47194">
    <property type="entry name" value="SORTING NEXIN-29-RELATED"/>
    <property type="match status" value="1"/>
</dbReference>
<proteinExistence type="predicted"/>
<dbReference type="PROSITE" id="PS50826">
    <property type="entry name" value="RUN"/>
    <property type="match status" value="1"/>
</dbReference>
<dbReference type="SUPFAM" id="SSF140741">
    <property type="entry name" value="RUN domain-like"/>
    <property type="match status" value="1"/>
</dbReference>
<dbReference type="AlphaFoldDB" id="A0A7I8W7M6"/>
<keyword evidence="5" id="KW-1185">Reference proteome</keyword>
<dbReference type="Pfam" id="PF02759">
    <property type="entry name" value="RUN"/>
    <property type="match status" value="1"/>
</dbReference>
<name>A0A7I8W7M6_9ANNE</name>
<dbReference type="InterPro" id="IPR037213">
    <property type="entry name" value="Run_dom_sf"/>
</dbReference>
<dbReference type="InterPro" id="IPR001683">
    <property type="entry name" value="PX_dom"/>
</dbReference>
<dbReference type="PANTHER" id="PTHR47194:SF3">
    <property type="entry name" value="SORTING NEXIN 29"/>
    <property type="match status" value="1"/>
</dbReference>
<dbReference type="EMBL" id="CAJFCJ010000019">
    <property type="protein sequence ID" value="CAD5123740.1"/>
    <property type="molecule type" value="Genomic_DNA"/>
</dbReference>
<dbReference type="InterPro" id="IPR047329">
    <property type="entry name" value="RUN_SNX29"/>
</dbReference>
<feature type="coiled-coil region" evidence="1">
    <location>
        <begin position="361"/>
        <end position="434"/>
    </location>
</feature>
<feature type="domain" description="PX" evidence="2">
    <location>
        <begin position="535"/>
        <end position="649"/>
    </location>
</feature>
<keyword evidence="1" id="KW-0175">Coiled coil</keyword>
<dbReference type="InterPro" id="IPR004012">
    <property type="entry name" value="Run_dom"/>
</dbReference>
<comment type="caution">
    <text evidence="4">The sequence shown here is derived from an EMBL/GenBank/DDBJ whole genome shotgun (WGS) entry which is preliminary data.</text>
</comment>